<dbReference type="InterPro" id="IPR008978">
    <property type="entry name" value="HSP20-like_chaperone"/>
</dbReference>
<dbReference type="SUPFAM" id="SSF49764">
    <property type="entry name" value="HSP20-like chaperones"/>
    <property type="match status" value="1"/>
</dbReference>
<proteinExistence type="inferred from homology"/>
<reference evidence="5" key="1">
    <citation type="submission" date="2023-03" db="EMBL/GenBank/DDBJ databases">
        <title>Massive genome expansion in bonnet fungi (Mycena s.s.) driven by repeated elements and novel gene families across ecological guilds.</title>
        <authorList>
            <consortium name="Lawrence Berkeley National Laboratory"/>
            <person name="Harder C.B."/>
            <person name="Miyauchi S."/>
            <person name="Viragh M."/>
            <person name="Kuo A."/>
            <person name="Thoen E."/>
            <person name="Andreopoulos B."/>
            <person name="Lu D."/>
            <person name="Skrede I."/>
            <person name="Drula E."/>
            <person name="Henrissat B."/>
            <person name="Morin E."/>
            <person name="Kohler A."/>
            <person name="Barry K."/>
            <person name="LaButti K."/>
            <person name="Morin E."/>
            <person name="Salamov A."/>
            <person name="Lipzen A."/>
            <person name="Mereny Z."/>
            <person name="Hegedus B."/>
            <person name="Baldrian P."/>
            <person name="Stursova M."/>
            <person name="Weitz H."/>
            <person name="Taylor A."/>
            <person name="Grigoriev I.V."/>
            <person name="Nagy L.G."/>
            <person name="Martin F."/>
            <person name="Kauserud H."/>
        </authorList>
    </citation>
    <scope>NUCLEOTIDE SEQUENCE</scope>
    <source>
        <strain evidence="5">9144</strain>
    </source>
</reference>
<dbReference type="AlphaFoldDB" id="A0AAD6YFD4"/>
<keyword evidence="6" id="KW-1185">Reference proteome</keyword>
<evidence type="ECO:0000259" key="4">
    <source>
        <dbReference type="PROSITE" id="PS01031"/>
    </source>
</evidence>
<dbReference type="EMBL" id="JARJCW010000015">
    <property type="protein sequence ID" value="KAJ7216640.1"/>
    <property type="molecule type" value="Genomic_DNA"/>
</dbReference>
<organism evidence="5 6">
    <name type="scientific">Mycena pura</name>
    <dbReference type="NCBI Taxonomy" id="153505"/>
    <lineage>
        <taxon>Eukaryota</taxon>
        <taxon>Fungi</taxon>
        <taxon>Dikarya</taxon>
        <taxon>Basidiomycota</taxon>
        <taxon>Agaricomycotina</taxon>
        <taxon>Agaricomycetes</taxon>
        <taxon>Agaricomycetidae</taxon>
        <taxon>Agaricales</taxon>
        <taxon>Marasmiineae</taxon>
        <taxon>Mycenaceae</taxon>
        <taxon>Mycena</taxon>
    </lineage>
</organism>
<dbReference type="CDD" id="cd06464">
    <property type="entry name" value="ACD_sHsps-like"/>
    <property type="match status" value="1"/>
</dbReference>
<evidence type="ECO:0000256" key="3">
    <source>
        <dbReference type="SAM" id="MobiDB-lite"/>
    </source>
</evidence>
<evidence type="ECO:0000313" key="6">
    <source>
        <dbReference type="Proteomes" id="UP001219525"/>
    </source>
</evidence>
<gene>
    <name evidence="5" type="ORF">GGX14DRAFT_442264</name>
</gene>
<accession>A0AAD6YFD4</accession>
<feature type="region of interest" description="Disordered" evidence="3">
    <location>
        <begin position="96"/>
        <end position="136"/>
    </location>
</feature>
<dbReference type="InterPro" id="IPR002068">
    <property type="entry name" value="A-crystallin/Hsp20_dom"/>
</dbReference>
<evidence type="ECO:0000256" key="1">
    <source>
        <dbReference type="PROSITE-ProRule" id="PRU00285"/>
    </source>
</evidence>
<comment type="similarity">
    <text evidence="1 2">Belongs to the small heat shock protein (HSP20) family.</text>
</comment>
<evidence type="ECO:0000313" key="5">
    <source>
        <dbReference type="EMBL" id="KAJ7216640.1"/>
    </source>
</evidence>
<dbReference type="Gene3D" id="2.60.40.790">
    <property type="match status" value="1"/>
</dbReference>
<dbReference type="Pfam" id="PF00011">
    <property type="entry name" value="HSP20"/>
    <property type="match status" value="1"/>
</dbReference>
<dbReference type="PROSITE" id="PS01031">
    <property type="entry name" value="SHSP"/>
    <property type="match status" value="1"/>
</dbReference>
<dbReference type="Proteomes" id="UP001219525">
    <property type="component" value="Unassembled WGS sequence"/>
</dbReference>
<evidence type="ECO:0000256" key="2">
    <source>
        <dbReference type="RuleBase" id="RU003616"/>
    </source>
</evidence>
<sequence>MSPARTRKSQTMSNTDAAARQALMRRLLATYTAIRAGRLRIVNPNPSPHTTFRPRMEIYDDPASPIVIATLELPGVSISDLAIGVKQGKLEIKGRRCPRYPTNRRPPTSSQADADAMHVDSAEGSQAQATEDERRFPVKELRYGSFHRAIPLPAGLADTSCIKASLSDGLLTVSWPRALSQVRPDAGQVSDGSATSAAVATDPDRSSVERPTSSVRGDGEPRLRHNTGRVSQTNSRH</sequence>
<feature type="domain" description="SHSP" evidence="4">
    <location>
        <begin position="47"/>
        <end position="192"/>
    </location>
</feature>
<feature type="compositionally biased region" description="Polar residues" evidence="3">
    <location>
        <begin position="228"/>
        <end position="237"/>
    </location>
</feature>
<feature type="region of interest" description="Disordered" evidence="3">
    <location>
        <begin position="184"/>
        <end position="237"/>
    </location>
</feature>
<comment type="caution">
    <text evidence="5">The sequence shown here is derived from an EMBL/GenBank/DDBJ whole genome shotgun (WGS) entry which is preliminary data.</text>
</comment>
<name>A0AAD6YFD4_9AGAR</name>
<protein>
    <recommendedName>
        <fullName evidence="4">SHSP domain-containing protein</fullName>
    </recommendedName>
</protein>